<dbReference type="PIRSF" id="PIRSF037395">
    <property type="entry name" value="UCP037395_ABCper"/>
    <property type="match status" value="1"/>
</dbReference>
<evidence type="ECO:0000313" key="3">
    <source>
        <dbReference type="Proteomes" id="UP000054212"/>
    </source>
</evidence>
<proteinExistence type="predicted"/>
<feature type="transmembrane region" description="Helical" evidence="1">
    <location>
        <begin position="138"/>
        <end position="157"/>
    </location>
</feature>
<keyword evidence="1" id="KW-0812">Transmembrane</keyword>
<keyword evidence="1" id="KW-0472">Membrane</keyword>
<organism evidence="2 3">
    <name type="scientific">Actinobacteria bacterium BACL2 MAG-120813-bin23</name>
    <dbReference type="NCBI Taxonomy" id="1655569"/>
    <lineage>
        <taxon>Bacteria</taxon>
        <taxon>Bacillati</taxon>
        <taxon>Actinomycetota</taxon>
        <taxon>Actinomycetes</taxon>
        <taxon>Actinomycetes incertae sedis</taxon>
        <taxon>ac1 cluster</taxon>
    </lineage>
</organism>
<dbReference type="Pfam" id="PF07155">
    <property type="entry name" value="ECF-ribofla_trS"/>
    <property type="match status" value="1"/>
</dbReference>
<dbReference type="EMBL" id="LIAT01000031">
    <property type="protein sequence ID" value="KRO45179.1"/>
    <property type="molecule type" value="Genomic_DNA"/>
</dbReference>
<dbReference type="InterPro" id="IPR017196">
    <property type="entry name" value="ECF_substrate-spec_UCP037395"/>
</dbReference>
<sequence length="268" mass="28696">MRKTRTISSVISWLPILIGSILGLLAFTWPLFIPESDFFLLKPDSARFLALFIAFLAILVISIEISRGSLDSKIVALLGVLAALIAALRLVGAGAVGVEPMWFLLIIASYIFGSKFGFSLGVISMAVSAIISGGIGPWLSFQMLAAGWIGLFAGLFSKKISKRFELIALIAIGVISSLLFGALMDLQLWPWIASTNTQLGFIAGAPLMENFSRYLTFHLATAMAWDIPRAITTAVLIGLSAKALLASLSRASIRMGLTSPSMVEKVNA</sequence>
<feature type="transmembrane region" description="Helical" evidence="1">
    <location>
        <begin position="102"/>
        <end position="131"/>
    </location>
</feature>
<comment type="caution">
    <text evidence="2">The sequence shown here is derived from an EMBL/GenBank/DDBJ whole genome shotgun (WGS) entry which is preliminary data.</text>
</comment>
<feature type="transmembrane region" description="Helical" evidence="1">
    <location>
        <begin position="45"/>
        <end position="63"/>
    </location>
</feature>
<dbReference type="GO" id="GO:0016020">
    <property type="term" value="C:membrane"/>
    <property type="evidence" value="ECO:0007669"/>
    <property type="project" value="InterPro"/>
</dbReference>
<dbReference type="Proteomes" id="UP000054212">
    <property type="component" value="Unassembled WGS sequence"/>
</dbReference>
<dbReference type="AlphaFoldDB" id="A0A0R2Q857"/>
<evidence type="ECO:0000313" key="2">
    <source>
        <dbReference type="EMBL" id="KRO45179.1"/>
    </source>
</evidence>
<dbReference type="InterPro" id="IPR009825">
    <property type="entry name" value="ECF_substrate-spec-like"/>
</dbReference>
<dbReference type="Gene3D" id="1.10.1760.20">
    <property type="match status" value="1"/>
</dbReference>
<feature type="transmembrane region" description="Helical" evidence="1">
    <location>
        <begin position="75"/>
        <end position="96"/>
    </location>
</feature>
<gene>
    <name evidence="2" type="ORF">ABR61_00880</name>
</gene>
<keyword evidence="1" id="KW-1133">Transmembrane helix</keyword>
<feature type="transmembrane region" description="Helical" evidence="1">
    <location>
        <begin position="163"/>
        <end position="181"/>
    </location>
</feature>
<protein>
    <submittedName>
        <fullName evidence="2">Uncharacterized protein</fullName>
    </submittedName>
</protein>
<accession>A0A0R2Q857</accession>
<evidence type="ECO:0000256" key="1">
    <source>
        <dbReference type="SAM" id="Phobius"/>
    </source>
</evidence>
<feature type="transmembrane region" description="Helical" evidence="1">
    <location>
        <begin position="12"/>
        <end position="33"/>
    </location>
</feature>
<reference evidence="2 3" key="1">
    <citation type="submission" date="2015-10" db="EMBL/GenBank/DDBJ databases">
        <title>Metagenome-Assembled Genomes uncover a global brackish microbiome.</title>
        <authorList>
            <person name="Hugerth L.W."/>
            <person name="Larsson J."/>
            <person name="Alneberg J."/>
            <person name="Lindh M.V."/>
            <person name="Legrand C."/>
            <person name="Pinhassi J."/>
            <person name="Andersson A.F."/>
        </authorList>
    </citation>
    <scope>NUCLEOTIDE SEQUENCE [LARGE SCALE GENOMIC DNA]</scope>
    <source>
        <strain evidence="2">BACL2 MAG-120813-bin23</strain>
    </source>
</reference>
<name>A0A0R2Q857_9ACTN</name>